<evidence type="ECO:0000256" key="1">
    <source>
        <dbReference type="SAM" id="SignalP"/>
    </source>
</evidence>
<dbReference type="InterPro" id="IPR036582">
    <property type="entry name" value="Mao_N_sf"/>
</dbReference>
<gene>
    <name evidence="3" type="ORF">LZ11_00911</name>
</gene>
<keyword evidence="1" id="KW-0732">Signal</keyword>
<dbReference type="AlphaFoldDB" id="A0A5S5AVU9"/>
<dbReference type="SUPFAM" id="SSF55383">
    <property type="entry name" value="Copper amine oxidase, domain N"/>
    <property type="match status" value="1"/>
</dbReference>
<dbReference type="EMBL" id="VNHO01000007">
    <property type="protein sequence ID" value="TYP56848.1"/>
    <property type="molecule type" value="Genomic_DNA"/>
</dbReference>
<feature type="chain" id="PRO_5024392509" evidence="1">
    <location>
        <begin position="22"/>
        <end position="312"/>
    </location>
</feature>
<accession>A0A5S5AVU9</accession>
<feature type="signal peptide" evidence="1">
    <location>
        <begin position="1"/>
        <end position="21"/>
    </location>
</feature>
<dbReference type="Proteomes" id="UP000322294">
    <property type="component" value="Unassembled WGS sequence"/>
</dbReference>
<reference evidence="3 4" key="1">
    <citation type="submission" date="2019-07" db="EMBL/GenBank/DDBJ databases">
        <title>Genomic Encyclopedia of Type Strains, Phase I: the one thousand microbial genomes (KMG-I) project.</title>
        <authorList>
            <person name="Kyrpides N."/>
        </authorList>
    </citation>
    <scope>NUCLEOTIDE SEQUENCE [LARGE SCALE GENOMIC DNA]</scope>
    <source>
        <strain evidence="3 4">DSM 16647</strain>
    </source>
</reference>
<dbReference type="Gene3D" id="3.30.457.10">
    <property type="entry name" value="Copper amine oxidase-like, N-terminal domain"/>
    <property type="match status" value="1"/>
</dbReference>
<dbReference type="OrthoDB" id="9816453at2"/>
<name>A0A5S5AVU9_9FIRM</name>
<dbReference type="InterPro" id="IPR012854">
    <property type="entry name" value="Cu_amine_oxidase-like_N"/>
</dbReference>
<evidence type="ECO:0000259" key="2">
    <source>
        <dbReference type="Pfam" id="PF07833"/>
    </source>
</evidence>
<dbReference type="Pfam" id="PF07833">
    <property type="entry name" value="Cu_amine_oxidN1"/>
    <property type="match status" value="1"/>
</dbReference>
<organism evidence="3 4">
    <name type="scientific">Thermosediminibacter litoriperuensis</name>
    <dbReference type="NCBI Taxonomy" id="291989"/>
    <lineage>
        <taxon>Bacteria</taxon>
        <taxon>Bacillati</taxon>
        <taxon>Bacillota</taxon>
        <taxon>Clostridia</taxon>
        <taxon>Thermosediminibacterales</taxon>
        <taxon>Thermosediminibacteraceae</taxon>
        <taxon>Thermosediminibacter</taxon>
    </lineage>
</organism>
<dbReference type="RefSeq" id="WP_148866699.1">
    <property type="nucleotide sequence ID" value="NZ_VNHO01000007.1"/>
</dbReference>
<protein>
    <submittedName>
        <fullName evidence="3">Copper amine oxidase-like protein</fullName>
    </submittedName>
</protein>
<keyword evidence="4" id="KW-1185">Reference proteome</keyword>
<comment type="caution">
    <text evidence="3">The sequence shown here is derived from an EMBL/GenBank/DDBJ whole genome shotgun (WGS) entry which is preliminary data.</text>
</comment>
<evidence type="ECO:0000313" key="4">
    <source>
        <dbReference type="Proteomes" id="UP000322294"/>
    </source>
</evidence>
<evidence type="ECO:0000313" key="3">
    <source>
        <dbReference type="EMBL" id="TYP56848.1"/>
    </source>
</evidence>
<feature type="domain" description="Copper amine oxidase-like N-terminal" evidence="2">
    <location>
        <begin position="200"/>
        <end position="288"/>
    </location>
</feature>
<proteinExistence type="predicted"/>
<sequence>MKKILSLTLILLFLATFSAMAEGQNEKLPYQELIDKGLLYKEAWNNQGEWEIAEGRVMEVAYHPSLRLDNDRIIAVAGDKKYGRLYDLTERYKVSDYYLSLYKPDTQEFWDREAKIGRAAANGLITINGVNWQESKYKDMILKGTFGRWPMLNDPAYLKYMLDPKYNGMTNKYIYFCDGVDLYLNSDRMDVRYELKETKKKLPIKVFSDGGNSMIPLRGVLEELGAVIDYNSKTKEITINDKGHTVVLKQGSNIAKVDGVVKKMPKPVYTVNGYTVIPLRFVSENLDHWVGFFPEDGNRIAILRAKQGPPTR</sequence>